<organism evidence="2 3">
    <name type="scientific">Caulobacter rhizosphaerae</name>
    <dbReference type="NCBI Taxonomy" id="2010972"/>
    <lineage>
        <taxon>Bacteria</taxon>
        <taxon>Pseudomonadati</taxon>
        <taxon>Pseudomonadota</taxon>
        <taxon>Alphaproteobacteria</taxon>
        <taxon>Caulobacterales</taxon>
        <taxon>Caulobacteraceae</taxon>
        <taxon>Caulobacter</taxon>
    </lineage>
</organism>
<dbReference type="InterPro" id="IPR002878">
    <property type="entry name" value="ChsH2_C"/>
</dbReference>
<dbReference type="EMBL" id="JAVDRL010000019">
    <property type="protein sequence ID" value="MDR6534074.1"/>
    <property type="molecule type" value="Genomic_DNA"/>
</dbReference>
<feature type="domain" description="ChsH2 C-terminal OB-fold" evidence="1">
    <location>
        <begin position="57"/>
        <end position="118"/>
    </location>
</feature>
<evidence type="ECO:0000313" key="2">
    <source>
        <dbReference type="EMBL" id="MDR6534074.1"/>
    </source>
</evidence>
<dbReference type="Pfam" id="PF01796">
    <property type="entry name" value="OB_ChsH2_C"/>
    <property type="match status" value="1"/>
</dbReference>
<sequence>MTQTDTLGPRPALPWIRLDGPEPFVEGRLCRACGARTAATHLACPACGARDSIETYRAPTTGKLHAYSIVRRSYPGVPVPFISAIVDLDDGLTLKGNLINVAAEPGALPVGMPVRMVFGDALGRTDKDGASYVAFFFEPSA</sequence>
<dbReference type="Proteomes" id="UP001262754">
    <property type="component" value="Unassembled WGS sequence"/>
</dbReference>
<dbReference type="InterPro" id="IPR012340">
    <property type="entry name" value="NA-bd_OB-fold"/>
</dbReference>
<comment type="caution">
    <text evidence="2">The sequence shown here is derived from an EMBL/GenBank/DDBJ whole genome shotgun (WGS) entry which is preliminary data.</text>
</comment>
<dbReference type="PANTHER" id="PTHR34075">
    <property type="entry name" value="BLR3430 PROTEIN"/>
    <property type="match status" value="1"/>
</dbReference>
<gene>
    <name evidence="2" type="ORF">J2800_004845</name>
</gene>
<dbReference type="PANTHER" id="PTHR34075:SF5">
    <property type="entry name" value="BLR3430 PROTEIN"/>
    <property type="match status" value="1"/>
</dbReference>
<protein>
    <submittedName>
        <fullName evidence="2">OB-fold protein</fullName>
    </submittedName>
</protein>
<evidence type="ECO:0000313" key="3">
    <source>
        <dbReference type="Proteomes" id="UP001262754"/>
    </source>
</evidence>
<dbReference type="RefSeq" id="WP_310035227.1">
    <property type="nucleotide sequence ID" value="NZ_JAVDRL010000019.1"/>
</dbReference>
<accession>A0ABU1N6M5</accession>
<name>A0ABU1N6M5_9CAUL</name>
<dbReference type="InterPro" id="IPR052513">
    <property type="entry name" value="Thioester_dehydratase-like"/>
</dbReference>
<proteinExistence type="predicted"/>
<evidence type="ECO:0000259" key="1">
    <source>
        <dbReference type="Pfam" id="PF01796"/>
    </source>
</evidence>
<reference evidence="2 3" key="1">
    <citation type="submission" date="2023-07" db="EMBL/GenBank/DDBJ databases">
        <title>Sorghum-associated microbial communities from plants grown in Nebraska, USA.</title>
        <authorList>
            <person name="Schachtman D."/>
        </authorList>
    </citation>
    <scope>NUCLEOTIDE SEQUENCE [LARGE SCALE GENOMIC DNA]</scope>
    <source>
        <strain evidence="2 3">DS2154</strain>
    </source>
</reference>
<keyword evidence="3" id="KW-1185">Reference proteome</keyword>
<dbReference type="SUPFAM" id="SSF50249">
    <property type="entry name" value="Nucleic acid-binding proteins"/>
    <property type="match status" value="1"/>
</dbReference>